<organism evidence="2 3">
    <name type="scientific">Paracoccus isoporae</name>
    <dbReference type="NCBI Taxonomy" id="591205"/>
    <lineage>
        <taxon>Bacteria</taxon>
        <taxon>Pseudomonadati</taxon>
        <taxon>Pseudomonadota</taxon>
        <taxon>Alphaproteobacteria</taxon>
        <taxon>Rhodobacterales</taxon>
        <taxon>Paracoccaceae</taxon>
        <taxon>Paracoccus</taxon>
    </lineage>
</organism>
<gene>
    <name evidence="2" type="ORF">SAMN05421538_1148</name>
</gene>
<evidence type="ECO:0000256" key="1">
    <source>
        <dbReference type="SAM" id="SignalP"/>
    </source>
</evidence>
<feature type="signal peptide" evidence="1">
    <location>
        <begin position="1"/>
        <end position="24"/>
    </location>
</feature>
<dbReference type="AlphaFoldDB" id="A0A1G7GM34"/>
<dbReference type="RefSeq" id="WP_090525413.1">
    <property type="nucleotide sequence ID" value="NZ_FNAH01000014.1"/>
</dbReference>
<dbReference type="InterPro" id="IPR036514">
    <property type="entry name" value="SGNH_hydro_sf"/>
</dbReference>
<dbReference type="Proteomes" id="UP000199344">
    <property type="component" value="Unassembled WGS sequence"/>
</dbReference>
<keyword evidence="3" id="KW-1185">Reference proteome</keyword>
<name>A0A1G7GM34_9RHOB</name>
<reference evidence="2 3" key="1">
    <citation type="submission" date="2016-10" db="EMBL/GenBank/DDBJ databases">
        <authorList>
            <person name="de Groot N.N."/>
        </authorList>
    </citation>
    <scope>NUCLEOTIDE SEQUENCE [LARGE SCALE GENOMIC DNA]</scope>
    <source>
        <strain evidence="2 3">DSM 22220</strain>
    </source>
</reference>
<dbReference type="GO" id="GO:0016788">
    <property type="term" value="F:hydrolase activity, acting on ester bonds"/>
    <property type="evidence" value="ECO:0007669"/>
    <property type="project" value="UniProtKB-ARBA"/>
</dbReference>
<evidence type="ECO:0008006" key="4">
    <source>
        <dbReference type="Google" id="ProtNLM"/>
    </source>
</evidence>
<protein>
    <recommendedName>
        <fullName evidence="4">SGNH/GDSL hydrolase family protein</fullName>
    </recommendedName>
</protein>
<keyword evidence="1" id="KW-0732">Signal</keyword>
<accession>A0A1G7GM34</accession>
<proteinExistence type="predicted"/>
<evidence type="ECO:0000313" key="3">
    <source>
        <dbReference type="Proteomes" id="UP000199344"/>
    </source>
</evidence>
<feature type="chain" id="PRO_5011477927" description="SGNH/GDSL hydrolase family protein" evidence="1">
    <location>
        <begin position="25"/>
        <end position="274"/>
    </location>
</feature>
<sequence length="274" mass="30084">MGRDCQNIAFATATIIALALPAAAQQSAPAETDKTAASQQETQPSAPQQILFIGNSYFYYNDSLHNHTRRMAIEGTQIPEDDLDYRSVTISGGSLDMHPIAHYLTPGAIGYDDAFDIVVLQGNSAAAESDTRSERFRAAVREMDAEIRDSGAETMLYMTHAYAEGHERYSEDGTDRLDQLYTEMGAEIGAEVIPVGLAFAEARRQRPDLALQQDFDNSHPTLAGTYLASAVVFATVYGETPEALEYDYFGRIPSEDAAFLRQIAQETVTAYQSR</sequence>
<dbReference type="Gene3D" id="3.40.50.1110">
    <property type="entry name" value="SGNH hydrolase"/>
    <property type="match status" value="1"/>
</dbReference>
<dbReference type="OrthoDB" id="8883291at2"/>
<dbReference type="EMBL" id="FNAH01000014">
    <property type="protein sequence ID" value="SDE89164.1"/>
    <property type="molecule type" value="Genomic_DNA"/>
</dbReference>
<dbReference type="STRING" id="591205.SAMN05421538_1148"/>
<dbReference type="SUPFAM" id="SSF52266">
    <property type="entry name" value="SGNH hydrolase"/>
    <property type="match status" value="1"/>
</dbReference>
<evidence type="ECO:0000313" key="2">
    <source>
        <dbReference type="EMBL" id="SDE89164.1"/>
    </source>
</evidence>